<reference evidence="1" key="1">
    <citation type="journal article" date="2014" name="Front. Microbiol.">
        <title>High frequency of phylogenetically diverse reductive dehalogenase-homologous genes in deep subseafloor sedimentary metagenomes.</title>
        <authorList>
            <person name="Kawai M."/>
            <person name="Futagami T."/>
            <person name="Toyoda A."/>
            <person name="Takaki Y."/>
            <person name="Nishi S."/>
            <person name="Hori S."/>
            <person name="Arai W."/>
            <person name="Tsubouchi T."/>
            <person name="Morono Y."/>
            <person name="Uchiyama I."/>
            <person name="Ito T."/>
            <person name="Fujiyama A."/>
            <person name="Inagaki F."/>
            <person name="Takami H."/>
        </authorList>
    </citation>
    <scope>NUCLEOTIDE SEQUENCE</scope>
    <source>
        <strain evidence="1">Expedition CK06-06</strain>
    </source>
</reference>
<proteinExistence type="predicted"/>
<gene>
    <name evidence="1" type="ORF">S12H4_05169</name>
</gene>
<protein>
    <submittedName>
        <fullName evidence="1">Uncharacterized protein</fullName>
    </submittedName>
</protein>
<comment type="caution">
    <text evidence="1">The sequence shown here is derived from an EMBL/GenBank/DDBJ whole genome shotgun (WGS) entry which is preliminary data.</text>
</comment>
<feature type="non-terminal residue" evidence="1">
    <location>
        <position position="233"/>
    </location>
</feature>
<organism evidence="1">
    <name type="scientific">marine sediment metagenome</name>
    <dbReference type="NCBI Taxonomy" id="412755"/>
    <lineage>
        <taxon>unclassified sequences</taxon>
        <taxon>metagenomes</taxon>
        <taxon>ecological metagenomes</taxon>
    </lineage>
</organism>
<name>X1S414_9ZZZZ</name>
<accession>X1S414</accession>
<sequence length="233" mass="26671">MFLGLKIFTDITIAINKTEMASLNPMPSNHLIKDKLFSLSQFHFKSVIKSNQLNNLKIIVMKKSFLFVTLTLVAIHVYCSNDQYTVAMKSAIETMFSSVTSEEYLQCANSFERIASAEKDKWLPYYYGSYTYILFSHMEQEYLEKMDLILDKARELMDSAFSLAPDESETYVLQAMLYSLRILVDPFARGMEYMGKISESINTAKELDPENPRIYFMEAITVLNLPPEMGGGA</sequence>
<dbReference type="AlphaFoldDB" id="X1S414"/>
<evidence type="ECO:0000313" key="1">
    <source>
        <dbReference type="EMBL" id="GAI62509.1"/>
    </source>
</evidence>
<dbReference type="EMBL" id="BARW01001680">
    <property type="protein sequence ID" value="GAI62509.1"/>
    <property type="molecule type" value="Genomic_DNA"/>
</dbReference>